<keyword evidence="1 5" id="KW-0349">Heme</keyword>
<dbReference type="EMBL" id="QLYX01000013">
    <property type="protein sequence ID" value="RAY12468.1"/>
    <property type="molecule type" value="Genomic_DNA"/>
</dbReference>
<evidence type="ECO:0000256" key="5">
    <source>
        <dbReference type="RuleBase" id="RU000356"/>
    </source>
</evidence>
<dbReference type="GO" id="GO:0071949">
    <property type="term" value="F:FAD binding"/>
    <property type="evidence" value="ECO:0007669"/>
    <property type="project" value="TreeGrafter"/>
</dbReference>
<dbReference type="GO" id="GO:0071500">
    <property type="term" value="P:cellular response to nitrosative stress"/>
    <property type="evidence" value="ECO:0007669"/>
    <property type="project" value="TreeGrafter"/>
</dbReference>
<keyword evidence="2 5" id="KW-0561">Oxygen transport</keyword>
<proteinExistence type="inferred from homology"/>
<keyword evidence="8" id="KW-1185">Reference proteome</keyword>
<dbReference type="PANTHER" id="PTHR43396">
    <property type="entry name" value="FLAVOHEMOPROTEIN"/>
    <property type="match status" value="1"/>
</dbReference>
<dbReference type="AlphaFoldDB" id="A0A365H0C8"/>
<keyword evidence="3" id="KW-0479">Metal-binding</keyword>
<dbReference type="PRINTS" id="PR01907">
    <property type="entry name" value="WORMGLOBIN"/>
</dbReference>
<dbReference type="GO" id="GO:0046210">
    <property type="term" value="P:nitric oxide catabolic process"/>
    <property type="evidence" value="ECO:0007669"/>
    <property type="project" value="TreeGrafter"/>
</dbReference>
<evidence type="ECO:0000256" key="4">
    <source>
        <dbReference type="ARBA" id="ARBA00023004"/>
    </source>
</evidence>
<dbReference type="InterPro" id="IPR009050">
    <property type="entry name" value="Globin-like_sf"/>
</dbReference>
<comment type="caution">
    <text evidence="7">The sequence shown here is derived from an EMBL/GenBank/DDBJ whole genome shotgun (WGS) entry which is preliminary data.</text>
</comment>
<dbReference type="Pfam" id="PF00042">
    <property type="entry name" value="Globin"/>
    <property type="match status" value="1"/>
</dbReference>
<reference evidence="7 8" key="1">
    <citation type="submission" date="2018-06" db="EMBL/GenBank/DDBJ databases">
        <title>Actinomadura craniellae sp. nov. isolated from marine sponge Craniella sp.</title>
        <authorList>
            <person name="Li L."/>
            <person name="Xu Q.H."/>
            <person name="Lin H.W."/>
            <person name="Lu Y.H."/>
        </authorList>
    </citation>
    <scope>NUCLEOTIDE SEQUENCE [LARGE SCALE GENOMIC DNA]</scope>
    <source>
        <strain evidence="7 8">LHW63021</strain>
    </source>
</reference>
<accession>A0A365H0C8</accession>
<keyword evidence="4" id="KW-0408">Iron</keyword>
<evidence type="ECO:0000313" key="7">
    <source>
        <dbReference type="EMBL" id="RAY12468.1"/>
    </source>
</evidence>
<dbReference type="GO" id="GO:0008941">
    <property type="term" value="F:nitric oxide dioxygenase NAD(P)H activity"/>
    <property type="evidence" value="ECO:0007669"/>
    <property type="project" value="TreeGrafter"/>
</dbReference>
<protein>
    <recommendedName>
        <fullName evidence="6">Globin domain-containing protein</fullName>
    </recommendedName>
</protein>
<dbReference type="OrthoDB" id="3213438at2"/>
<gene>
    <name evidence="7" type="ORF">DPM19_25360</name>
</gene>
<dbReference type="RefSeq" id="WP_111870525.1">
    <property type="nucleotide sequence ID" value="NZ_QLYX01000013.1"/>
</dbReference>
<dbReference type="Proteomes" id="UP000251891">
    <property type="component" value="Unassembled WGS sequence"/>
</dbReference>
<evidence type="ECO:0000256" key="3">
    <source>
        <dbReference type="ARBA" id="ARBA00022723"/>
    </source>
</evidence>
<dbReference type="GO" id="GO:0020037">
    <property type="term" value="F:heme binding"/>
    <property type="evidence" value="ECO:0007669"/>
    <property type="project" value="InterPro"/>
</dbReference>
<feature type="domain" description="Globin" evidence="6">
    <location>
        <begin position="1"/>
        <end position="131"/>
    </location>
</feature>
<comment type="similarity">
    <text evidence="5">Belongs to the globin family.</text>
</comment>
<evidence type="ECO:0000256" key="1">
    <source>
        <dbReference type="ARBA" id="ARBA00022617"/>
    </source>
</evidence>
<evidence type="ECO:0000256" key="2">
    <source>
        <dbReference type="ARBA" id="ARBA00022621"/>
    </source>
</evidence>
<evidence type="ECO:0000259" key="6">
    <source>
        <dbReference type="PROSITE" id="PS01033"/>
    </source>
</evidence>
<dbReference type="SUPFAM" id="SSF46458">
    <property type="entry name" value="Globin-like"/>
    <property type="match status" value="1"/>
</dbReference>
<dbReference type="GO" id="GO:0019825">
    <property type="term" value="F:oxygen binding"/>
    <property type="evidence" value="ECO:0007669"/>
    <property type="project" value="InterPro"/>
</dbReference>
<dbReference type="Gene3D" id="1.10.490.10">
    <property type="entry name" value="Globins"/>
    <property type="match status" value="1"/>
</dbReference>
<organism evidence="7 8">
    <name type="scientific">Actinomadura craniellae</name>
    <dbReference type="NCBI Taxonomy" id="2231787"/>
    <lineage>
        <taxon>Bacteria</taxon>
        <taxon>Bacillati</taxon>
        <taxon>Actinomycetota</taxon>
        <taxon>Actinomycetes</taxon>
        <taxon>Streptosporangiales</taxon>
        <taxon>Thermomonosporaceae</taxon>
        <taxon>Actinomadura</taxon>
    </lineage>
</organism>
<dbReference type="InterPro" id="IPR000971">
    <property type="entry name" value="Globin"/>
</dbReference>
<sequence>MNPQLLKENFALVAGNGDDVAAYFYADLFERDPALRPMFPASMAKQHEMLLTALTQIVGLVDNVPDLVPYLQDLGRRHRGYGVTDDHYPVVGASLLATLRHFSGPEWDETLEQDWSAAYGVVADTMAAAGREG</sequence>
<dbReference type="PROSITE" id="PS01033">
    <property type="entry name" value="GLOBIN"/>
    <property type="match status" value="1"/>
</dbReference>
<dbReference type="GO" id="GO:0046872">
    <property type="term" value="F:metal ion binding"/>
    <property type="evidence" value="ECO:0007669"/>
    <property type="project" value="UniProtKB-KW"/>
</dbReference>
<keyword evidence="5" id="KW-0813">Transport</keyword>
<dbReference type="CDD" id="cd12131">
    <property type="entry name" value="HGbI-like"/>
    <property type="match status" value="1"/>
</dbReference>
<dbReference type="PANTHER" id="PTHR43396:SF3">
    <property type="entry name" value="FLAVOHEMOPROTEIN"/>
    <property type="match status" value="1"/>
</dbReference>
<evidence type="ECO:0000313" key="8">
    <source>
        <dbReference type="Proteomes" id="UP000251891"/>
    </source>
</evidence>
<dbReference type="GO" id="GO:0005344">
    <property type="term" value="F:oxygen carrier activity"/>
    <property type="evidence" value="ECO:0007669"/>
    <property type="project" value="UniProtKB-KW"/>
</dbReference>
<dbReference type="InterPro" id="IPR012292">
    <property type="entry name" value="Globin/Proto"/>
</dbReference>
<name>A0A365H0C8_9ACTN</name>